<reference evidence="12 13" key="1">
    <citation type="journal article" date="2015" name="Plant Cell">
        <title>Oil accumulation by the oleaginous diatom Fistulifera solaris as revealed by the genome and transcriptome.</title>
        <authorList>
            <person name="Tanaka T."/>
            <person name="Maeda Y."/>
            <person name="Veluchamy A."/>
            <person name="Tanaka M."/>
            <person name="Abida H."/>
            <person name="Marechal E."/>
            <person name="Bowler C."/>
            <person name="Muto M."/>
            <person name="Sunaga Y."/>
            <person name="Tanaka M."/>
            <person name="Yoshino T."/>
            <person name="Taniguchi T."/>
            <person name="Fukuda Y."/>
            <person name="Nemoto M."/>
            <person name="Matsumoto M."/>
            <person name="Wong P.S."/>
            <person name="Aburatani S."/>
            <person name="Fujibuchi W."/>
        </authorList>
    </citation>
    <scope>NUCLEOTIDE SEQUENCE [LARGE SCALE GENOMIC DNA]</scope>
    <source>
        <strain evidence="12 13">JPCC DA0580</strain>
    </source>
</reference>
<dbReference type="InterPro" id="IPR001261">
    <property type="entry name" value="ArgE/DapE_CS"/>
</dbReference>
<dbReference type="PANTHER" id="PTHR45892">
    <property type="entry name" value="AMINOACYLASE-1"/>
    <property type="match status" value="1"/>
</dbReference>
<organism evidence="12 13">
    <name type="scientific">Fistulifera solaris</name>
    <name type="common">Oleaginous diatom</name>
    <dbReference type="NCBI Taxonomy" id="1519565"/>
    <lineage>
        <taxon>Eukaryota</taxon>
        <taxon>Sar</taxon>
        <taxon>Stramenopiles</taxon>
        <taxon>Ochrophyta</taxon>
        <taxon>Bacillariophyta</taxon>
        <taxon>Bacillariophyceae</taxon>
        <taxon>Bacillariophycidae</taxon>
        <taxon>Naviculales</taxon>
        <taxon>Naviculaceae</taxon>
        <taxon>Fistulifera</taxon>
    </lineage>
</organism>
<proteinExistence type="inferred from homology"/>
<dbReference type="InterPro" id="IPR052083">
    <property type="entry name" value="Aminoacylase-1_M20A"/>
</dbReference>
<dbReference type="InterPro" id="IPR002933">
    <property type="entry name" value="Peptidase_M20"/>
</dbReference>
<feature type="active site" evidence="9">
    <location>
        <position position="88"/>
    </location>
</feature>
<keyword evidence="4" id="KW-0963">Cytoplasm</keyword>
<keyword evidence="13" id="KW-1185">Reference proteome</keyword>
<evidence type="ECO:0000313" key="13">
    <source>
        <dbReference type="Proteomes" id="UP000198406"/>
    </source>
</evidence>
<dbReference type="GO" id="GO:0004046">
    <property type="term" value="F:aminoacylase activity"/>
    <property type="evidence" value="ECO:0007669"/>
    <property type="project" value="UniProtKB-EC"/>
</dbReference>
<evidence type="ECO:0000256" key="1">
    <source>
        <dbReference type="ARBA" id="ARBA00004496"/>
    </source>
</evidence>
<dbReference type="GO" id="GO:0005737">
    <property type="term" value="C:cytoplasm"/>
    <property type="evidence" value="ECO:0007669"/>
    <property type="project" value="UniProtKB-SubCell"/>
</dbReference>
<dbReference type="PROSITE" id="PS00759">
    <property type="entry name" value="ARGE_DAPE_CPG2_2"/>
    <property type="match status" value="1"/>
</dbReference>
<evidence type="ECO:0000256" key="5">
    <source>
        <dbReference type="ARBA" id="ARBA00022723"/>
    </source>
</evidence>
<evidence type="ECO:0000313" key="12">
    <source>
        <dbReference type="EMBL" id="GAX23233.1"/>
    </source>
</evidence>
<dbReference type="EC" id="3.5.1.14" evidence="3"/>
<feature type="binding site" evidence="10">
    <location>
        <position position="399"/>
    </location>
    <ligand>
        <name>Zn(2+)</name>
        <dbReference type="ChEBI" id="CHEBI:29105"/>
        <label>2</label>
    </ligand>
</feature>
<feature type="binding site" evidence="10">
    <location>
        <position position="184"/>
    </location>
    <ligand>
        <name>Zn(2+)</name>
        <dbReference type="ChEBI" id="CHEBI:29105"/>
        <label>1</label>
    </ligand>
</feature>
<dbReference type="SUPFAM" id="SSF53187">
    <property type="entry name" value="Zn-dependent exopeptidases"/>
    <property type="match status" value="1"/>
</dbReference>
<dbReference type="GO" id="GO:0006520">
    <property type="term" value="P:amino acid metabolic process"/>
    <property type="evidence" value="ECO:0007669"/>
    <property type="project" value="InterPro"/>
</dbReference>
<accession>A0A1Z5KAE4</accession>
<evidence type="ECO:0000256" key="10">
    <source>
        <dbReference type="PIRSR" id="PIRSR036696-2"/>
    </source>
</evidence>
<dbReference type="PANTHER" id="PTHR45892:SF1">
    <property type="entry name" value="AMINOACYLASE-1"/>
    <property type="match status" value="1"/>
</dbReference>
<dbReference type="Pfam" id="PF01546">
    <property type="entry name" value="Peptidase_M20"/>
    <property type="match status" value="1"/>
</dbReference>
<comment type="cofactor">
    <cofactor evidence="10">
        <name>Zn(2+)</name>
        <dbReference type="ChEBI" id="CHEBI:29105"/>
    </cofactor>
    <text evidence="10">Binds 2 Zn(2+) ions per subunit.</text>
</comment>
<dbReference type="SUPFAM" id="SSF55031">
    <property type="entry name" value="Bacterial exopeptidase dimerisation domain"/>
    <property type="match status" value="1"/>
</dbReference>
<feature type="active site" description="Proton acceptor" evidence="9">
    <location>
        <position position="156"/>
    </location>
</feature>
<evidence type="ECO:0000256" key="9">
    <source>
        <dbReference type="PIRSR" id="PIRSR036696-1"/>
    </source>
</evidence>
<evidence type="ECO:0000256" key="8">
    <source>
        <dbReference type="ARBA" id="ARBA00029656"/>
    </source>
</evidence>
<comment type="caution">
    <text evidence="12">The sequence shown here is derived from an EMBL/GenBank/DDBJ whole genome shotgun (WGS) entry which is preliminary data.</text>
</comment>
<feature type="binding site" evidence="10">
    <location>
        <position position="122"/>
    </location>
    <ligand>
        <name>Zn(2+)</name>
        <dbReference type="ChEBI" id="CHEBI:29105"/>
        <label>1</label>
    </ligand>
</feature>
<dbReference type="Gene3D" id="3.40.630.10">
    <property type="entry name" value="Zn peptidases"/>
    <property type="match status" value="1"/>
</dbReference>
<keyword evidence="7 10" id="KW-0862">Zinc</keyword>
<dbReference type="GO" id="GO:0046872">
    <property type="term" value="F:metal ion binding"/>
    <property type="evidence" value="ECO:0007669"/>
    <property type="project" value="UniProtKB-KW"/>
</dbReference>
<evidence type="ECO:0000256" key="6">
    <source>
        <dbReference type="ARBA" id="ARBA00022801"/>
    </source>
</evidence>
<evidence type="ECO:0000259" key="11">
    <source>
        <dbReference type="Pfam" id="PF07687"/>
    </source>
</evidence>
<gene>
    <name evidence="12" type="ORF">FisN_21Hh085</name>
</gene>
<dbReference type="InterPro" id="IPR010159">
    <property type="entry name" value="N-acyl_aa_amidohydrolase"/>
</dbReference>
<keyword evidence="6 12" id="KW-0378">Hydrolase</keyword>
<evidence type="ECO:0000256" key="2">
    <source>
        <dbReference type="ARBA" id="ARBA00006247"/>
    </source>
</evidence>
<dbReference type="InParanoid" id="A0A1Z5KAE4"/>
<dbReference type="EMBL" id="BDSP01000199">
    <property type="protein sequence ID" value="GAX23233.1"/>
    <property type="molecule type" value="Genomic_DNA"/>
</dbReference>
<dbReference type="NCBIfam" id="TIGR01880">
    <property type="entry name" value="Ac-peptdase-euk"/>
    <property type="match status" value="1"/>
</dbReference>
<protein>
    <recommendedName>
        <fullName evidence="3">N-acyl-aliphatic-L-amino acid amidohydrolase</fullName>
        <ecNumber evidence="3">3.5.1.14</ecNumber>
    </recommendedName>
    <alternativeName>
        <fullName evidence="8">N-acyl-L-amino-acid amidohydrolase</fullName>
    </alternativeName>
</protein>
<dbReference type="AlphaFoldDB" id="A0A1Z5KAE4"/>
<dbReference type="Proteomes" id="UP000198406">
    <property type="component" value="Unassembled WGS sequence"/>
</dbReference>
<sequence>MSTDKLSAVAKEAAIQSFVEFIRFPTVSSTGPETGSYRDCANWLKDRLQFLDEVFFLEDAPDHSPVVVARWKGRDDTLPVLLLNSHYDVVPAEPSDWSVPPFEGLRKEKMGSPVIYGRGTQDMKCVCIQYIEAVAHLKAEGLQPARDVYLTFVPDEEIGGSGMAAFLDSALYKSLPGIALALDEGLASTTDVFSVFYGERLPWWVEVTARGPTGHGSRFIENTAVGQLLEFAQKAMEFRSGQRSLLGLDEHSNCAHAAAKKTLGDVTSLNITTLQAGVKAGNSYAYNCVPPVATCSLDIRISPHMDPQSMGSLLDQWCLECGTVEWNYIGGQGNQSTTHAVTSTVSNPWYDVFASSLQKRGYQVEPSVFPAATDSRFLRALGIRALGFSPMRNTEIKLHEVDEYIPEHAFLEGIEVFIGLLRDLMSQGKDMEEKIKESP</sequence>
<feature type="binding site" evidence="10">
    <location>
        <position position="157"/>
    </location>
    <ligand>
        <name>Zn(2+)</name>
        <dbReference type="ChEBI" id="CHEBI:29105"/>
        <label>2</label>
    </ligand>
</feature>
<comment type="subcellular location">
    <subcellularLocation>
        <location evidence="1">Cytoplasm</location>
    </subcellularLocation>
</comment>
<keyword evidence="5 10" id="KW-0479">Metal-binding</keyword>
<dbReference type="PROSITE" id="PS00758">
    <property type="entry name" value="ARGE_DAPE_CPG2_1"/>
    <property type="match status" value="1"/>
</dbReference>
<dbReference type="Gene3D" id="1.10.150.900">
    <property type="match status" value="1"/>
</dbReference>
<feature type="domain" description="Peptidase M20 dimerisation" evidence="11">
    <location>
        <begin position="200"/>
        <end position="316"/>
    </location>
</feature>
<evidence type="ECO:0000256" key="4">
    <source>
        <dbReference type="ARBA" id="ARBA00022490"/>
    </source>
</evidence>
<name>A0A1Z5KAE4_FISSO</name>
<dbReference type="OrthoDB" id="3064516at2759"/>
<dbReference type="InterPro" id="IPR036264">
    <property type="entry name" value="Bact_exopeptidase_dim_dom"/>
</dbReference>
<evidence type="ECO:0000256" key="7">
    <source>
        <dbReference type="ARBA" id="ARBA00022833"/>
    </source>
</evidence>
<dbReference type="Gene3D" id="3.30.70.360">
    <property type="match status" value="1"/>
</dbReference>
<feature type="binding site" evidence="10">
    <location>
        <position position="86"/>
    </location>
    <ligand>
        <name>Zn(2+)</name>
        <dbReference type="ChEBI" id="CHEBI:29105"/>
        <label>1</label>
    </ligand>
</feature>
<evidence type="ECO:0000256" key="3">
    <source>
        <dbReference type="ARBA" id="ARBA00011913"/>
    </source>
</evidence>
<dbReference type="InterPro" id="IPR011650">
    <property type="entry name" value="Peptidase_M20_dimer"/>
</dbReference>
<feature type="binding site" evidence="10">
    <location>
        <position position="122"/>
    </location>
    <ligand>
        <name>Zn(2+)</name>
        <dbReference type="ChEBI" id="CHEBI:29105"/>
        <label>2</label>
    </ligand>
</feature>
<comment type="similarity">
    <text evidence="2">Belongs to the peptidase M20A family.</text>
</comment>
<dbReference type="PIRSF" id="PIRSF036696">
    <property type="entry name" value="ACY-1"/>
    <property type="match status" value="1"/>
</dbReference>
<dbReference type="Pfam" id="PF07687">
    <property type="entry name" value="M20_dimer"/>
    <property type="match status" value="1"/>
</dbReference>